<dbReference type="Proteomes" id="UP000249165">
    <property type="component" value="Unassembled WGS sequence"/>
</dbReference>
<dbReference type="CDD" id="cd02440">
    <property type="entry name" value="AdoMet_MTases"/>
    <property type="match status" value="1"/>
</dbReference>
<evidence type="ECO:0000313" key="3">
    <source>
        <dbReference type="Proteomes" id="UP000249165"/>
    </source>
</evidence>
<dbReference type="EMBL" id="QLMG01000001">
    <property type="protein sequence ID" value="RAK24060.1"/>
    <property type="molecule type" value="Genomic_DNA"/>
</dbReference>
<dbReference type="GO" id="GO:0008168">
    <property type="term" value="F:methyltransferase activity"/>
    <property type="evidence" value="ECO:0007669"/>
    <property type="project" value="UniProtKB-KW"/>
</dbReference>
<dbReference type="SUPFAM" id="SSF53335">
    <property type="entry name" value="S-adenosyl-L-methionine-dependent methyltransferases"/>
    <property type="match status" value="1"/>
</dbReference>
<dbReference type="Pfam" id="PF08242">
    <property type="entry name" value="Methyltransf_12"/>
    <property type="match status" value="1"/>
</dbReference>
<evidence type="ECO:0000313" key="2">
    <source>
        <dbReference type="EMBL" id="RAK24060.1"/>
    </source>
</evidence>
<keyword evidence="2" id="KW-0489">Methyltransferase</keyword>
<dbReference type="InterPro" id="IPR029063">
    <property type="entry name" value="SAM-dependent_MTases_sf"/>
</dbReference>
<evidence type="ECO:0000259" key="1">
    <source>
        <dbReference type="Pfam" id="PF08242"/>
    </source>
</evidence>
<dbReference type="GO" id="GO:0032259">
    <property type="term" value="P:methylation"/>
    <property type="evidence" value="ECO:0007669"/>
    <property type="project" value="UniProtKB-KW"/>
</dbReference>
<name>A0A327YSW6_9RHOB</name>
<gene>
    <name evidence="2" type="ORF">ATI53_1001167</name>
</gene>
<keyword evidence="3" id="KW-1185">Reference proteome</keyword>
<dbReference type="RefSeq" id="WP_009506217.1">
    <property type="nucleotide sequence ID" value="NZ_LIQE01000003.1"/>
</dbReference>
<dbReference type="AlphaFoldDB" id="A0A327YSW6"/>
<dbReference type="InterPro" id="IPR013217">
    <property type="entry name" value="Methyltransf_12"/>
</dbReference>
<accession>A0A327YSW6</accession>
<protein>
    <submittedName>
        <fullName evidence="2">Methyltransferase family protein</fullName>
    </submittedName>
</protein>
<reference evidence="2 3" key="1">
    <citation type="submission" date="2018-06" db="EMBL/GenBank/DDBJ databases">
        <title>Genomic Encyclopedia of Archaeal and Bacterial Type Strains, Phase II (KMG-II): from individual species to whole genera.</title>
        <authorList>
            <person name="Goeker M."/>
        </authorList>
    </citation>
    <scope>NUCLEOTIDE SEQUENCE [LARGE SCALE GENOMIC DNA]</scope>
    <source>
        <strain evidence="2 3">DSM 22011</strain>
    </source>
</reference>
<organism evidence="2 3">
    <name type="scientific">Salipiger aestuarii</name>
    <dbReference type="NCBI Taxonomy" id="568098"/>
    <lineage>
        <taxon>Bacteria</taxon>
        <taxon>Pseudomonadati</taxon>
        <taxon>Pseudomonadota</taxon>
        <taxon>Alphaproteobacteria</taxon>
        <taxon>Rhodobacterales</taxon>
        <taxon>Roseobacteraceae</taxon>
        <taxon>Salipiger</taxon>
    </lineage>
</organism>
<sequence>MVTVKQQYEAYPYPERDPADEDTRLITGSPSHPFEMDHMLWNGARDWSVPLRILVAGGGTGDGLIQLATLLDMLGAPARITYLDLSTASRAVAEARAARRGLGGIDFHTGSLLDAADYGQFDYIDCCGVLHHLPDPAAGFAALRGALAPGGGMGFMVYAPYGRSGVYPLQDAFGALFDGLPPQDRLEQARRIVADLPEGHPFAANRNLGDHHASDAGFYDLLLHGQDRAFAVPELLETLDATGWRLASFTAPAIYDLARITPVPEGMNPRQQMAIAEKLRGTIRMHVAYAVPADAPPSLARPTNRALVPHLRGIKRQALAKAVAQGRPLPLQLGQLRTDVTLPRSAAAVLAAIDGRRDLSQIATTARLDPLAFGTVWGRIDAALAPWGLLHYSGLMRQTGKSLRGL</sequence>
<feature type="domain" description="Methyltransferase type 12" evidence="1">
    <location>
        <begin position="56"/>
        <end position="151"/>
    </location>
</feature>
<proteinExistence type="predicted"/>
<dbReference type="Gene3D" id="3.40.50.150">
    <property type="entry name" value="Vaccinia Virus protein VP39"/>
    <property type="match status" value="1"/>
</dbReference>
<keyword evidence="2" id="KW-0808">Transferase</keyword>
<dbReference type="OrthoDB" id="649979at2"/>
<comment type="caution">
    <text evidence="2">The sequence shown here is derived from an EMBL/GenBank/DDBJ whole genome shotgun (WGS) entry which is preliminary data.</text>
</comment>